<sequence>MTTNFLFDGPEDARVTLLLAHGAGAPMDSASMTATAKALADAGFRVARFEFAYMAARRTEAGRKPPPRADKVIPEFIAAVDDLGPTNGPLIIGGKSMGGRVASMVADPLFAANRIAGLLCLGYPFHPPAKPDQLRTKHLADLDTPTLIFQGTRDEFGSPEEIAGYALSSNIAVKFLEDGDHDLKPRKSISGFSAADHLKTMAGEVEAWTRRIAP</sequence>
<dbReference type="InterPro" id="IPR029058">
    <property type="entry name" value="AB_hydrolase_fold"/>
</dbReference>
<organism evidence="2 3">
    <name type="scientific">Devosia neptuniae</name>
    <dbReference type="NCBI Taxonomy" id="191302"/>
    <lineage>
        <taxon>Bacteria</taxon>
        <taxon>Pseudomonadati</taxon>
        <taxon>Pseudomonadota</taxon>
        <taxon>Alphaproteobacteria</taxon>
        <taxon>Hyphomicrobiales</taxon>
        <taxon>Devosiaceae</taxon>
        <taxon>Devosia</taxon>
    </lineage>
</organism>
<reference evidence="2 3" key="1">
    <citation type="submission" date="2022-09" db="EMBL/GenBank/DDBJ databases">
        <title>Interaction between co-microsymbionts with complementary sets of symbiotic genes in legume-rhizobium systems.</title>
        <authorList>
            <person name="Safronova V."/>
            <person name="Sazanova A."/>
            <person name="Afonin A."/>
            <person name="Chirak E."/>
        </authorList>
    </citation>
    <scope>NUCLEOTIDE SEQUENCE [LARGE SCALE GENOMIC DNA]</scope>
    <source>
        <strain evidence="2 3">A18/4-1</strain>
    </source>
</reference>
<dbReference type="Gene3D" id="3.40.50.1820">
    <property type="entry name" value="alpha/beta hydrolase"/>
    <property type="match status" value="1"/>
</dbReference>
<proteinExistence type="predicted"/>
<dbReference type="Pfam" id="PF20408">
    <property type="entry name" value="Abhydrolase_11"/>
    <property type="match status" value="1"/>
</dbReference>
<keyword evidence="3" id="KW-1185">Reference proteome</keyword>
<dbReference type="RefSeq" id="WP_262167584.1">
    <property type="nucleotide sequence ID" value="NZ_CP104965.1"/>
</dbReference>
<accession>A0ABY6CDL2</accession>
<gene>
    <name evidence="2" type="ORF">N8A98_18750</name>
</gene>
<dbReference type="Proteomes" id="UP001061862">
    <property type="component" value="Chromosome"/>
</dbReference>
<dbReference type="InterPro" id="IPR026555">
    <property type="entry name" value="NSL3/Tex30"/>
</dbReference>
<dbReference type="EMBL" id="CP104965">
    <property type="protein sequence ID" value="UXN69252.1"/>
    <property type="molecule type" value="Genomic_DNA"/>
</dbReference>
<dbReference type="SUPFAM" id="SSF53474">
    <property type="entry name" value="alpha/beta-Hydrolases"/>
    <property type="match status" value="1"/>
</dbReference>
<dbReference type="GO" id="GO:0016787">
    <property type="term" value="F:hydrolase activity"/>
    <property type="evidence" value="ECO:0007669"/>
    <property type="project" value="UniProtKB-KW"/>
</dbReference>
<dbReference type="PANTHER" id="PTHR13136">
    <property type="entry name" value="TESTIS DEVELOPMENT PROTEIN PRTD"/>
    <property type="match status" value="1"/>
</dbReference>
<keyword evidence="2" id="KW-0378">Hydrolase</keyword>
<name>A0ABY6CDL2_9HYPH</name>
<dbReference type="PANTHER" id="PTHR13136:SF11">
    <property type="entry name" value="TESTIS-EXPRESSED PROTEIN 30"/>
    <property type="match status" value="1"/>
</dbReference>
<protein>
    <submittedName>
        <fullName evidence="2">Alpha/beta hydrolase</fullName>
    </submittedName>
</protein>
<dbReference type="InterPro" id="IPR046879">
    <property type="entry name" value="KANL3/Tex30_Abhydrolase"/>
</dbReference>
<evidence type="ECO:0000259" key="1">
    <source>
        <dbReference type="Pfam" id="PF20408"/>
    </source>
</evidence>
<evidence type="ECO:0000313" key="2">
    <source>
        <dbReference type="EMBL" id="UXN69252.1"/>
    </source>
</evidence>
<evidence type="ECO:0000313" key="3">
    <source>
        <dbReference type="Proteomes" id="UP001061862"/>
    </source>
</evidence>
<feature type="domain" description="KANL3/Tex30 alpha/beta hydrolase-like" evidence="1">
    <location>
        <begin position="14"/>
        <end position="208"/>
    </location>
</feature>